<feature type="region of interest" description="Disordered" evidence="1">
    <location>
        <begin position="1"/>
        <end position="40"/>
    </location>
</feature>
<organism evidence="3 4">
    <name type="scientific">Candidatus Aeolococcus gillhamiae</name>
    <dbReference type="NCBI Taxonomy" id="3127015"/>
    <lineage>
        <taxon>Bacteria</taxon>
        <taxon>Bacillati</taxon>
        <taxon>Candidatus Dormiibacterota</taxon>
        <taxon>Candidatus Dormibacteria</taxon>
        <taxon>Candidatus Aeolococcales</taxon>
        <taxon>Candidatus Aeolococcaceae</taxon>
        <taxon>Candidatus Aeolococcus</taxon>
    </lineage>
</organism>
<reference evidence="3 4" key="1">
    <citation type="journal article" date="2017" name="Nature">
        <title>Atmospheric trace gases support primary production in Antarctic desert surface soil.</title>
        <authorList>
            <person name="Ji M."/>
            <person name="Greening C."/>
            <person name="Vanwonterghem I."/>
            <person name="Carere C.R."/>
            <person name="Bay S.K."/>
            <person name="Steen J.A."/>
            <person name="Montgomery K."/>
            <person name="Lines T."/>
            <person name="Beardall J."/>
            <person name="van Dorst J."/>
            <person name="Snape I."/>
            <person name="Stott M.B."/>
            <person name="Hugenholtz P."/>
            <person name="Ferrari B.C."/>
        </authorList>
    </citation>
    <scope>NUCLEOTIDE SEQUENCE [LARGE SCALE GENOMIC DNA]</scope>
    <source>
        <strain evidence="3">RRmetagenome_bin12</strain>
    </source>
</reference>
<feature type="transmembrane region" description="Helical" evidence="2">
    <location>
        <begin position="370"/>
        <end position="392"/>
    </location>
</feature>
<keyword evidence="2" id="KW-0472">Membrane</keyword>
<comment type="caution">
    <text evidence="3">The sequence shown here is derived from an EMBL/GenBank/DDBJ whole genome shotgun (WGS) entry which is preliminary data.</text>
</comment>
<feature type="transmembrane region" description="Helical" evidence="2">
    <location>
        <begin position="346"/>
        <end position="363"/>
    </location>
</feature>
<feature type="transmembrane region" description="Helical" evidence="2">
    <location>
        <begin position="448"/>
        <end position="466"/>
    </location>
</feature>
<evidence type="ECO:0000256" key="2">
    <source>
        <dbReference type="SAM" id="Phobius"/>
    </source>
</evidence>
<evidence type="ECO:0000313" key="3">
    <source>
        <dbReference type="EMBL" id="PZR77911.1"/>
    </source>
</evidence>
<feature type="transmembrane region" description="Helical" evidence="2">
    <location>
        <begin position="272"/>
        <end position="292"/>
    </location>
</feature>
<dbReference type="Proteomes" id="UP000248724">
    <property type="component" value="Unassembled WGS sequence"/>
</dbReference>
<feature type="transmembrane region" description="Helical" evidence="2">
    <location>
        <begin position="416"/>
        <end position="436"/>
    </location>
</feature>
<name>A0A2W6AJK7_9BACT</name>
<dbReference type="EMBL" id="QHBU01000278">
    <property type="protein sequence ID" value="PZR77911.1"/>
    <property type="molecule type" value="Genomic_DNA"/>
</dbReference>
<evidence type="ECO:0008006" key="5">
    <source>
        <dbReference type="Google" id="ProtNLM"/>
    </source>
</evidence>
<feature type="transmembrane region" description="Helical" evidence="2">
    <location>
        <begin position="141"/>
        <end position="163"/>
    </location>
</feature>
<feature type="transmembrane region" description="Helical" evidence="2">
    <location>
        <begin position="170"/>
        <end position="187"/>
    </location>
</feature>
<sequence>MGAGAAPRLDPRRGRRPGSAVEPRPASPAPGVTSSADSAAGHTRARRRMHALVLMGFLATAVAIFLPADLHAGSVMIGATTADNSQHAWFLRWFPYALATHQNPLFTTNLIEPGGVNLMWNTWIPLPALLLSPLTLLLGPVASFDIAVTLGVALSAWCAYLAASRFLRRRWAAVLAGAAYGFSPFIFDQSYTGHSNMVIAVVPPLMLLLLDTILVRQTTSPRRAGLLFGALMTAQFFITEELLASETLMVIVGVACLGLMHRREAATRWRYVVACVRWALALFIPLAAYPVWFQFFGPQVPHQLIADKNFFVTDLLNVVLPSTAQGVESSFARDIAEHYAGNSGEWGGYVGIPMVAVVAWTAWRQWRRPLVRVLCISAAAAVVLSFGSTLHVGGTDTHVPLPAAILAHLPVLDNLVPARFAVYVALFTALLFGLFVDSLPARRQSTRVVALVTVLIAAAFVPPLPFPTRVAVTPAFFTASPAPLAPGSAVLVVPFSHDFYSTQAVLWQAEAGMWFSMPEGYIINRQPSGAAAQGPPPSATGSTLVAIAAGQAADATVDEQTRRRILVELRAWKIGAVVLGPMDHHAAEMKAFLADLFGTAPVDRDGVTIWGSVPAPS</sequence>
<keyword evidence="2" id="KW-1133">Transmembrane helix</keyword>
<gene>
    <name evidence="3" type="ORF">DLM65_14500</name>
</gene>
<feature type="transmembrane region" description="Helical" evidence="2">
    <location>
        <begin position="51"/>
        <end position="68"/>
    </location>
</feature>
<keyword evidence="2" id="KW-0812">Transmembrane</keyword>
<accession>A0A2W6AJK7</accession>
<dbReference type="AlphaFoldDB" id="A0A2W6AJK7"/>
<feature type="transmembrane region" description="Helical" evidence="2">
    <location>
        <begin position="222"/>
        <end position="238"/>
    </location>
</feature>
<evidence type="ECO:0000313" key="4">
    <source>
        <dbReference type="Proteomes" id="UP000248724"/>
    </source>
</evidence>
<evidence type="ECO:0000256" key="1">
    <source>
        <dbReference type="SAM" id="MobiDB-lite"/>
    </source>
</evidence>
<feature type="transmembrane region" description="Helical" evidence="2">
    <location>
        <begin position="244"/>
        <end position="260"/>
    </location>
</feature>
<feature type="transmembrane region" description="Helical" evidence="2">
    <location>
        <begin position="193"/>
        <end position="210"/>
    </location>
</feature>
<proteinExistence type="predicted"/>
<protein>
    <recommendedName>
        <fullName evidence="5">Glycosyltransferase RgtA/B/C/D-like domain-containing protein</fullName>
    </recommendedName>
</protein>